<accession>A0A845SB44</accession>
<proteinExistence type="inferred from homology"/>
<organism evidence="4 5">
    <name type="scientific">Candidatus Fonsibacter lacus</name>
    <dbReference type="NCBI Taxonomy" id="2576439"/>
    <lineage>
        <taxon>Bacteria</taxon>
        <taxon>Pseudomonadati</taxon>
        <taxon>Pseudomonadota</taxon>
        <taxon>Alphaproteobacteria</taxon>
        <taxon>Candidatus Pelagibacterales</taxon>
        <taxon>Candidatus Pelagibacterales incertae sedis</taxon>
        <taxon>Candidatus Fonsibacter</taxon>
    </lineage>
</organism>
<gene>
    <name evidence="4" type="ORF">EBV78_03965</name>
</gene>
<dbReference type="EMBL" id="RGGN01000163">
    <property type="protein sequence ID" value="NCU63214.1"/>
    <property type="molecule type" value="Genomic_DNA"/>
</dbReference>
<evidence type="ECO:0000313" key="4">
    <source>
        <dbReference type="EMBL" id="NCU63214.1"/>
    </source>
</evidence>
<dbReference type="GO" id="GO:0004777">
    <property type="term" value="F:succinate-semialdehyde dehydrogenase (NAD+) activity"/>
    <property type="evidence" value="ECO:0007669"/>
    <property type="project" value="TreeGrafter"/>
</dbReference>
<sequence length="238" mass="25994">MNIKNKNLTINKCYVNGAWVGSNKKIKVINPATGALIAEVPNFGKQETINAIDAAELAFKTWSKFTAHERSKILKKWYDLVIDNQDDLATIMTAEQGKPLNEAKGEIIYAANFIEWFAEEAKRVYGDVLPDPIKDKRMITLKQPIGVCAAITPWNFPAAMITRKCAPGLAAGCTFVIKPAEQTPLTAIAFVVLAEQAGFPKGVINIITGEPEEIGKEITSNSKVRKISFTGSTAVGRI</sequence>
<evidence type="ECO:0000313" key="5">
    <source>
        <dbReference type="Proteomes" id="UP000572953"/>
    </source>
</evidence>
<dbReference type="InterPro" id="IPR016161">
    <property type="entry name" value="Ald_DH/histidinol_DH"/>
</dbReference>
<dbReference type="PANTHER" id="PTHR43353">
    <property type="entry name" value="SUCCINATE-SEMIALDEHYDE DEHYDROGENASE, MITOCHONDRIAL"/>
    <property type="match status" value="1"/>
</dbReference>
<dbReference type="Proteomes" id="UP000572953">
    <property type="component" value="Unassembled WGS sequence"/>
</dbReference>
<reference evidence="4 5" key="1">
    <citation type="submission" date="2018-10" db="EMBL/GenBank/DDBJ databases">
        <title>Iterative Subtractive Binning of Freshwater Chronoseries Metagenomes Recovers Nearly Complete Genomes from over Four Hundred Novel Species.</title>
        <authorList>
            <person name="Rodriguez-R L.M."/>
            <person name="Tsementzi D."/>
            <person name="Luo C."/>
            <person name="Konstantinidis K.T."/>
        </authorList>
    </citation>
    <scope>NUCLEOTIDE SEQUENCE [LARGE SCALE GENOMIC DNA]</scope>
    <source>
        <strain evidence="4">WB7_2B_003</strain>
    </source>
</reference>
<name>A0A845SB44_9PROT</name>
<dbReference type="Gene3D" id="3.40.605.10">
    <property type="entry name" value="Aldehyde Dehydrogenase, Chain A, domain 1"/>
    <property type="match status" value="1"/>
</dbReference>
<feature type="non-terminal residue" evidence="4">
    <location>
        <position position="238"/>
    </location>
</feature>
<evidence type="ECO:0000259" key="3">
    <source>
        <dbReference type="Pfam" id="PF00171"/>
    </source>
</evidence>
<dbReference type="InterPro" id="IPR016162">
    <property type="entry name" value="Ald_DH_N"/>
</dbReference>
<evidence type="ECO:0000256" key="1">
    <source>
        <dbReference type="ARBA" id="ARBA00009986"/>
    </source>
</evidence>
<dbReference type="GO" id="GO:0009450">
    <property type="term" value="P:gamma-aminobutyric acid catabolic process"/>
    <property type="evidence" value="ECO:0007669"/>
    <property type="project" value="TreeGrafter"/>
</dbReference>
<dbReference type="Pfam" id="PF00171">
    <property type="entry name" value="Aldedh"/>
    <property type="match status" value="1"/>
</dbReference>
<dbReference type="FunFam" id="3.40.605.10:FF:000005">
    <property type="entry name" value="Succinate-semialdehyde dehydrogenase I"/>
    <property type="match status" value="1"/>
</dbReference>
<feature type="domain" description="Aldehyde dehydrogenase" evidence="3">
    <location>
        <begin position="19"/>
        <end position="237"/>
    </location>
</feature>
<dbReference type="GO" id="GO:0005829">
    <property type="term" value="C:cytosol"/>
    <property type="evidence" value="ECO:0007669"/>
    <property type="project" value="TreeGrafter"/>
</dbReference>
<dbReference type="SUPFAM" id="SSF53720">
    <property type="entry name" value="ALDH-like"/>
    <property type="match status" value="1"/>
</dbReference>
<protein>
    <submittedName>
        <fullName evidence="4">Aldehyde dehydrogenase family protein</fullName>
    </submittedName>
</protein>
<keyword evidence="2" id="KW-0560">Oxidoreductase</keyword>
<dbReference type="PANTHER" id="PTHR43353:SF5">
    <property type="entry name" value="SUCCINATE-SEMIALDEHYDE DEHYDROGENASE, MITOCHONDRIAL"/>
    <property type="match status" value="1"/>
</dbReference>
<comment type="caution">
    <text evidence="4">The sequence shown here is derived from an EMBL/GenBank/DDBJ whole genome shotgun (WGS) entry which is preliminary data.</text>
</comment>
<evidence type="ECO:0000256" key="2">
    <source>
        <dbReference type="ARBA" id="ARBA00023002"/>
    </source>
</evidence>
<dbReference type="InterPro" id="IPR015590">
    <property type="entry name" value="Aldehyde_DH_dom"/>
</dbReference>
<comment type="similarity">
    <text evidence="1">Belongs to the aldehyde dehydrogenase family.</text>
</comment>
<dbReference type="AlphaFoldDB" id="A0A845SB44"/>
<dbReference type="InterPro" id="IPR050740">
    <property type="entry name" value="Aldehyde_DH_Superfamily"/>
</dbReference>